<evidence type="ECO:0000313" key="4">
    <source>
        <dbReference type="EMBL" id="VAI51427.1"/>
    </source>
</evidence>
<dbReference type="InterPro" id="IPR001810">
    <property type="entry name" value="F-box_dom"/>
</dbReference>
<dbReference type="InterPro" id="IPR032675">
    <property type="entry name" value="LRR_dom_sf"/>
</dbReference>
<dbReference type="SUPFAM" id="SSF52047">
    <property type="entry name" value="RNI-like"/>
    <property type="match status" value="1"/>
</dbReference>
<evidence type="ECO:0000313" key="5">
    <source>
        <dbReference type="Proteomes" id="UP000324705"/>
    </source>
</evidence>
<dbReference type="EMBL" id="LT934121">
    <property type="protein sequence ID" value="VAI51427.1"/>
    <property type="molecule type" value="Genomic_DNA"/>
</dbReference>
<evidence type="ECO:0000259" key="2">
    <source>
        <dbReference type="Pfam" id="PF00646"/>
    </source>
</evidence>
<feature type="domain" description="At1g61320/AtMIF1 LRR" evidence="3">
    <location>
        <begin position="132"/>
        <end position="513"/>
    </location>
</feature>
<name>A0A9R0Y9Q5_TRITD</name>
<evidence type="ECO:0000259" key="3">
    <source>
        <dbReference type="Pfam" id="PF23622"/>
    </source>
</evidence>
<dbReference type="CDD" id="cd22160">
    <property type="entry name" value="F-box_AtFBL13-like"/>
    <property type="match status" value="1"/>
</dbReference>
<dbReference type="InterPro" id="IPR055357">
    <property type="entry name" value="LRR_At1g61320_AtMIF1"/>
</dbReference>
<organism evidence="4 5">
    <name type="scientific">Triticum turgidum subsp. durum</name>
    <name type="common">Durum wheat</name>
    <name type="synonym">Triticum durum</name>
    <dbReference type="NCBI Taxonomy" id="4567"/>
    <lineage>
        <taxon>Eukaryota</taxon>
        <taxon>Viridiplantae</taxon>
        <taxon>Streptophyta</taxon>
        <taxon>Embryophyta</taxon>
        <taxon>Tracheophyta</taxon>
        <taxon>Spermatophyta</taxon>
        <taxon>Magnoliopsida</taxon>
        <taxon>Liliopsida</taxon>
        <taxon>Poales</taxon>
        <taxon>Poaceae</taxon>
        <taxon>BOP clade</taxon>
        <taxon>Pooideae</taxon>
        <taxon>Triticodae</taxon>
        <taxon>Triticeae</taxon>
        <taxon>Triticinae</taxon>
        <taxon>Triticum</taxon>
    </lineage>
</organism>
<dbReference type="PANTHER" id="PTHR34145:SF28">
    <property type="entry name" value="F-BOX DOMAIN-CONTAINING PROTEIN"/>
    <property type="match status" value="1"/>
</dbReference>
<dbReference type="Proteomes" id="UP000324705">
    <property type="component" value="Chromosome 6A"/>
</dbReference>
<dbReference type="Pfam" id="PF00646">
    <property type="entry name" value="F-box"/>
    <property type="match status" value="1"/>
</dbReference>
<dbReference type="Gramene" id="TRITD6Av1G219180.1">
    <property type="protein sequence ID" value="TRITD6Av1G219180.1"/>
    <property type="gene ID" value="TRITD6Av1G219180"/>
</dbReference>
<feature type="domain" description="F-box" evidence="2">
    <location>
        <begin position="52"/>
        <end position="89"/>
    </location>
</feature>
<proteinExistence type="predicted"/>
<evidence type="ECO:0000256" key="1">
    <source>
        <dbReference type="SAM" id="MobiDB-lite"/>
    </source>
</evidence>
<keyword evidence="5" id="KW-1185">Reference proteome</keyword>
<dbReference type="AlphaFoldDB" id="A0A9R0Y9Q5"/>
<protein>
    <recommendedName>
        <fullName evidence="6">F-box domain-containing protein</fullName>
    </recommendedName>
</protein>
<sequence length="514" mass="58816">MRESSQTASQGMDSLMPPAPPQPQNTEDDCFPPKNVLCRHDEEQHLQNYDWISTMPDDILIEILSLMTISEAAMTGFLSTRWRHVWKKIDHLILDSYTFGMQELEKSRYHENPLLWNDVATKFVHKVNGLLHSRYGNKIKELIIRFPLTSAHASNLDHWIESAIVASTEKLFLDLDNKCCKEGCTICVKGTKAASEPYDFLLGPIFNGRADSLDELTLFNCNIGTMPANMSGFSYLKSLLLARVSIVDETVSSIMSNCCALEIMVLQYCHQLVHLTASHARLQILVVQFCKSLVSICIRADNLESFAYMGYKINIECERAQFLEMLHVYFVNKDDCPLDFISAFPKLPKLEFLVIQFPTCLQVYRVLQHASRFAGLTTIMLVLMKPWKEGISSVAYVLKSAPLIEYFGLHGCCKLHQNTQLNITWPEDLILARLYTIIIGGFSGEFELMELVYFLLRSTPALDVFEIDTRAMEPWLARSNEDKLQDEMRRRYAREMAYAHLVPKVPSTVKFHII</sequence>
<reference evidence="4 5" key="1">
    <citation type="submission" date="2017-09" db="EMBL/GenBank/DDBJ databases">
        <authorList>
            <consortium name="International Durum Wheat Genome Sequencing Consortium (IDWGSC)"/>
            <person name="Milanesi L."/>
        </authorList>
    </citation>
    <scope>NUCLEOTIDE SEQUENCE [LARGE SCALE GENOMIC DNA]</scope>
    <source>
        <strain evidence="5">cv. Svevo</strain>
    </source>
</reference>
<dbReference type="Gene3D" id="3.80.10.10">
    <property type="entry name" value="Ribonuclease Inhibitor"/>
    <property type="match status" value="1"/>
</dbReference>
<gene>
    <name evidence="4" type="ORF">TRITD_6Av1G219180</name>
</gene>
<feature type="compositionally biased region" description="Polar residues" evidence="1">
    <location>
        <begin position="1"/>
        <end position="12"/>
    </location>
</feature>
<dbReference type="InterPro" id="IPR036047">
    <property type="entry name" value="F-box-like_dom_sf"/>
</dbReference>
<dbReference type="InterPro" id="IPR053781">
    <property type="entry name" value="F-box_AtFBL13-like"/>
</dbReference>
<dbReference type="PANTHER" id="PTHR34145">
    <property type="entry name" value="OS02G0105600 PROTEIN"/>
    <property type="match status" value="1"/>
</dbReference>
<dbReference type="OMA" id="YDWISTM"/>
<feature type="region of interest" description="Disordered" evidence="1">
    <location>
        <begin position="1"/>
        <end position="30"/>
    </location>
</feature>
<dbReference type="Pfam" id="PF23622">
    <property type="entry name" value="LRR_At1g61320_AtMIF1"/>
    <property type="match status" value="1"/>
</dbReference>
<dbReference type="InterPro" id="IPR053772">
    <property type="entry name" value="At1g61320/At1g61330-like"/>
</dbReference>
<accession>A0A9R0Y9Q5</accession>
<dbReference type="SUPFAM" id="SSF81383">
    <property type="entry name" value="F-box domain"/>
    <property type="match status" value="1"/>
</dbReference>
<evidence type="ECO:0008006" key="6">
    <source>
        <dbReference type="Google" id="ProtNLM"/>
    </source>
</evidence>